<organism evidence="2 3">
    <name type="scientific">Necator americanus</name>
    <name type="common">Human hookworm</name>
    <dbReference type="NCBI Taxonomy" id="51031"/>
    <lineage>
        <taxon>Eukaryota</taxon>
        <taxon>Metazoa</taxon>
        <taxon>Ecdysozoa</taxon>
        <taxon>Nematoda</taxon>
        <taxon>Chromadorea</taxon>
        <taxon>Rhabditida</taxon>
        <taxon>Rhabditina</taxon>
        <taxon>Rhabditomorpha</taxon>
        <taxon>Strongyloidea</taxon>
        <taxon>Ancylostomatidae</taxon>
        <taxon>Bunostominae</taxon>
        <taxon>Necator</taxon>
    </lineage>
</organism>
<sequence>MIGGRPPCATQSYSRAARSMPKPVVETIEENNGNSGNTPVAKGPVSEKQELSDACKCNLREDRLENLTCTLPPFILRHSSLFQKQK</sequence>
<accession>A0ABR1DYH7</accession>
<comment type="caution">
    <text evidence="2">The sequence shown here is derived from an EMBL/GenBank/DDBJ whole genome shotgun (WGS) entry which is preliminary data.</text>
</comment>
<evidence type="ECO:0000313" key="2">
    <source>
        <dbReference type="EMBL" id="KAK6755425.1"/>
    </source>
</evidence>
<proteinExistence type="predicted"/>
<gene>
    <name evidence="2" type="primary">Necator_chrV.g18827</name>
    <name evidence="2" type="ORF">RB195_014036</name>
</gene>
<evidence type="ECO:0000256" key="1">
    <source>
        <dbReference type="SAM" id="MobiDB-lite"/>
    </source>
</evidence>
<keyword evidence="3" id="KW-1185">Reference proteome</keyword>
<feature type="region of interest" description="Disordered" evidence="1">
    <location>
        <begin position="1"/>
        <end position="48"/>
    </location>
</feature>
<protein>
    <submittedName>
        <fullName evidence="2">Uncharacterized protein</fullName>
    </submittedName>
</protein>
<dbReference type="EMBL" id="JAVFWL010000005">
    <property type="protein sequence ID" value="KAK6755425.1"/>
    <property type="molecule type" value="Genomic_DNA"/>
</dbReference>
<name>A0ABR1DYH7_NECAM</name>
<dbReference type="Proteomes" id="UP001303046">
    <property type="component" value="Unassembled WGS sequence"/>
</dbReference>
<reference evidence="2 3" key="1">
    <citation type="submission" date="2023-08" db="EMBL/GenBank/DDBJ databases">
        <title>A Necator americanus chromosomal reference genome.</title>
        <authorList>
            <person name="Ilik V."/>
            <person name="Petrzelkova K.J."/>
            <person name="Pardy F."/>
            <person name="Fuh T."/>
            <person name="Niatou-Singa F.S."/>
            <person name="Gouil Q."/>
            <person name="Baker L."/>
            <person name="Ritchie M.E."/>
            <person name="Jex A.R."/>
            <person name="Gazzola D."/>
            <person name="Li H."/>
            <person name="Toshio Fujiwara R."/>
            <person name="Zhan B."/>
            <person name="Aroian R.V."/>
            <person name="Pafco B."/>
            <person name="Schwarz E.M."/>
        </authorList>
    </citation>
    <scope>NUCLEOTIDE SEQUENCE [LARGE SCALE GENOMIC DNA]</scope>
    <source>
        <strain evidence="2 3">Aroian</strain>
        <tissue evidence="2">Whole animal</tissue>
    </source>
</reference>
<evidence type="ECO:0000313" key="3">
    <source>
        <dbReference type="Proteomes" id="UP001303046"/>
    </source>
</evidence>